<proteinExistence type="inferred from homology"/>
<name>A0A494RCG8_9CAUL</name>
<dbReference type="EMBL" id="CP032707">
    <property type="protein sequence ID" value="AYG93791.1"/>
    <property type="molecule type" value="Genomic_DNA"/>
</dbReference>
<dbReference type="InterPro" id="IPR051601">
    <property type="entry name" value="Serine_prot/Carboxylest_S33"/>
</dbReference>
<dbReference type="OrthoDB" id="613638at2"/>
<feature type="chain" id="PRO_5019864582" evidence="3">
    <location>
        <begin position="29"/>
        <end position="466"/>
    </location>
</feature>
<evidence type="ECO:0000313" key="5">
    <source>
        <dbReference type="EMBL" id="AYG93791.1"/>
    </source>
</evidence>
<dbReference type="GO" id="GO:0016787">
    <property type="term" value="F:hydrolase activity"/>
    <property type="evidence" value="ECO:0007669"/>
    <property type="project" value="UniProtKB-KW"/>
</dbReference>
<accession>A0A494RCG8</accession>
<dbReference type="AlphaFoldDB" id="A0A494RCG8"/>
<feature type="domain" description="AB hydrolase-1" evidence="4">
    <location>
        <begin position="85"/>
        <end position="432"/>
    </location>
</feature>
<dbReference type="InterPro" id="IPR029058">
    <property type="entry name" value="AB_hydrolase_fold"/>
</dbReference>
<dbReference type="PROSITE" id="PS51257">
    <property type="entry name" value="PROKAR_LIPOPROTEIN"/>
    <property type="match status" value="1"/>
</dbReference>
<dbReference type="RefSeq" id="WP_121480951.1">
    <property type="nucleotide sequence ID" value="NZ_CP032707.1"/>
</dbReference>
<organism evidence="5 6">
    <name type="scientific">Brevundimonas naejangsanensis</name>
    <dbReference type="NCBI Taxonomy" id="588932"/>
    <lineage>
        <taxon>Bacteria</taxon>
        <taxon>Pseudomonadati</taxon>
        <taxon>Pseudomonadota</taxon>
        <taxon>Alphaproteobacteria</taxon>
        <taxon>Caulobacterales</taxon>
        <taxon>Caulobacteraceae</taxon>
        <taxon>Brevundimonas</taxon>
    </lineage>
</organism>
<evidence type="ECO:0000313" key="6">
    <source>
        <dbReference type="Proteomes" id="UP000276984"/>
    </source>
</evidence>
<protein>
    <submittedName>
        <fullName evidence="5">Alpha/beta fold hydrolase</fullName>
    </submittedName>
</protein>
<dbReference type="SUPFAM" id="SSF53474">
    <property type="entry name" value="alpha/beta-Hydrolases"/>
    <property type="match status" value="1"/>
</dbReference>
<dbReference type="Gene3D" id="3.40.50.1820">
    <property type="entry name" value="alpha/beta hydrolase"/>
    <property type="match status" value="1"/>
</dbReference>
<feature type="signal peptide" evidence="3">
    <location>
        <begin position="1"/>
        <end position="28"/>
    </location>
</feature>
<reference evidence="5 6" key="1">
    <citation type="submission" date="2018-10" db="EMBL/GenBank/DDBJ databases">
        <title>Complete genome sequence of Brevundimonas naejangsanensis BRV3.</title>
        <authorList>
            <person name="Berrios L."/>
            <person name="Ely B."/>
        </authorList>
    </citation>
    <scope>NUCLEOTIDE SEQUENCE [LARGE SCALE GENOMIC DNA]</scope>
    <source>
        <strain evidence="5 6">BRV3</strain>
    </source>
</reference>
<sequence>MSKTIYRAGPRLALGCLIAAISCGAAVAGDGFTPCGDTALPGLAGSLCATSHTPLRPSDPAAGVVDLFVRKFPSTSGTTTGQVWLIAGGPGESGASFYPFLDTLRSAFPDRDLMIPDHRGTGYSTRLCPAEEAAGSPGGHALTGAEWGSCIGGMYADLDRTQAFTVTNASHDLSALITRHRSEGSVQVYGVSYGTQLILRMLQTAPVALDAIVLDGLVPLEASPELDLSHRTAVVDKVGRSLLSDDQVQAYEALLAAPDRHALWAEIAPRGDLRQFLAALLNFPELRDQIPAIISALTEGDASPLLVVRAALETEFDQLGRYPQSSPALPLVVLMNASENNGRRDLTAADVEVEARGALFTSPLPGLLVGPSAPLYERDIYFGRSPAALPRTLVIHGTLDPNTPYEGAVAHAAKLAEAGEVTFATVVSGAHMLPFAAPECFARVVSAFGAGTDVPGSCASRSQTGQ</sequence>
<evidence type="ECO:0000259" key="4">
    <source>
        <dbReference type="Pfam" id="PF00561"/>
    </source>
</evidence>
<dbReference type="Proteomes" id="UP000276984">
    <property type="component" value="Chromosome"/>
</dbReference>
<keyword evidence="2 5" id="KW-0378">Hydrolase</keyword>
<keyword evidence="6" id="KW-1185">Reference proteome</keyword>
<dbReference type="PANTHER" id="PTHR43248">
    <property type="entry name" value="2-SUCCINYL-6-HYDROXY-2,4-CYCLOHEXADIENE-1-CARBOXYLATE SYNTHASE"/>
    <property type="match status" value="1"/>
</dbReference>
<evidence type="ECO:0000256" key="3">
    <source>
        <dbReference type="SAM" id="SignalP"/>
    </source>
</evidence>
<evidence type="ECO:0000256" key="1">
    <source>
        <dbReference type="ARBA" id="ARBA00010088"/>
    </source>
</evidence>
<gene>
    <name evidence="5" type="ORF">D8I30_00300</name>
</gene>
<dbReference type="PANTHER" id="PTHR43248:SF25">
    <property type="entry name" value="AB HYDROLASE-1 DOMAIN-CONTAINING PROTEIN-RELATED"/>
    <property type="match status" value="1"/>
</dbReference>
<dbReference type="Pfam" id="PF00561">
    <property type="entry name" value="Abhydrolase_1"/>
    <property type="match status" value="1"/>
</dbReference>
<evidence type="ECO:0000256" key="2">
    <source>
        <dbReference type="ARBA" id="ARBA00022801"/>
    </source>
</evidence>
<keyword evidence="3" id="KW-0732">Signal</keyword>
<comment type="similarity">
    <text evidence="1">Belongs to the peptidase S33 family.</text>
</comment>
<dbReference type="InterPro" id="IPR000073">
    <property type="entry name" value="AB_hydrolase_1"/>
</dbReference>